<gene>
    <name evidence="5" type="primary">mdtA_1</name>
    <name evidence="5" type="ORF">ETAA8_07550</name>
</gene>
<dbReference type="NCBIfam" id="TIGR01730">
    <property type="entry name" value="RND_mfp"/>
    <property type="match status" value="1"/>
</dbReference>
<dbReference type="SUPFAM" id="SSF111369">
    <property type="entry name" value="HlyD-like secretion proteins"/>
    <property type="match status" value="1"/>
</dbReference>
<dbReference type="Proteomes" id="UP000315017">
    <property type="component" value="Chromosome"/>
</dbReference>
<name>A0A517Y628_9BACT</name>
<dbReference type="Gene3D" id="2.40.30.170">
    <property type="match status" value="1"/>
</dbReference>
<proteinExistence type="inferred from homology"/>
<feature type="compositionally biased region" description="Polar residues" evidence="2">
    <location>
        <begin position="448"/>
        <end position="466"/>
    </location>
</feature>
<dbReference type="KEGG" id="aagg:ETAA8_07550"/>
<dbReference type="Gene3D" id="2.40.420.20">
    <property type="match status" value="1"/>
</dbReference>
<feature type="chain" id="PRO_5021860173" evidence="3">
    <location>
        <begin position="21"/>
        <end position="466"/>
    </location>
</feature>
<evidence type="ECO:0000313" key="6">
    <source>
        <dbReference type="Proteomes" id="UP000315017"/>
    </source>
</evidence>
<dbReference type="Gene3D" id="2.40.50.100">
    <property type="match status" value="1"/>
</dbReference>
<dbReference type="InterPro" id="IPR058792">
    <property type="entry name" value="Beta-barrel_RND_2"/>
</dbReference>
<dbReference type="PANTHER" id="PTHR30469:SF15">
    <property type="entry name" value="HLYD FAMILY OF SECRETION PROTEINS"/>
    <property type="match status" value="1"/>
</dbReference>
<dbReference type="GO" id="GO:1990281">
    <property type="term" value="C:efflux pump complex"/>
    <property type="evidence" value="ECO:0007669"/>
    <property type="project" value="TreeGrafter"/>
</dbReference>
<protein>
    <submittedName>
        <fullName evidence="5">Multidrug resistance protein MdtA</fullName>
    </submittedName>
</protein>
<organism evidence="5 6">
    <name type="scientific">Anatilimnocola aggregata</name>
    <dbReference type="NCBI Taxonomy" id="2528021"/>
    <lineage>
        <taxon>Bacteria</taxon>
        <taxon>Pseudomonadati</taxon>
        <taxon>Planctomycetota</taxon>
        <taxon>Planctomycetia</taxon>
        <taxon>Pirellulales</taxon>
        <taxon>Pirellulaceae</taxon>
        <taxon>Anatilimnocola</taxon>
    </lineage>
</organism>
<evidence type="ECO:0000256" key="2">
    <source>
        <dbReference type="SAM" id="MobiDB-lite"/>
    </source>
</evidence>
<evidence type="ECO:0000256" key="1">
    <source>
        <dbReference type="ARBA" id="ARBA00009477"/>
    </source>
</evidence>
<evidence type="ECO:0000313" key="5">
    <source>
        <dbReference type="EMBL" id="QDU25685.1"/>
    </source>
</evidence>
<dbReference type="FunFam" id="2.40.30.170:FF:000010">
    <property type="entry name" value="Efflux RND transporter periplasmic adaptor subunit"/>
    <property type="match status" value="1"/>
</dbReference>
<feature type="region of interest" description="Disordered" evidence="2">
    <location>
        <begin position="446"/>
        <end position="466"/>
    </location>
</feature>
<keyword evidence="3" id="KW-0732">Signal</keyword>
<reference evidence="5 6" key="1">
    <citation type="submission" date="2019-02" db="EMBL/GenBank/DDBJ databases">
        <title>Deep-cultivation of Planctomycetes and their phenomic and genomic characterization uncovers novel biology.</title>
        <authorList>
            <person name="Wiegand S."/>
            <person name="Jogler M."/>
            <person name="Boedeker C."/>
            <person name="Pinto D."/>
            <person name="Vollmers J."/>
            <person name="Rivas-Marin E."/>
            <person name="Kohn T."/>
            <person name="Peeters S.H."/>
            <person name="Heuer A."/>
            <person name="Rast P."/>
            <person name="Oberbeckmann S."/>
            <person name="Bunk B."/>
            <person name="Jeske O."/>
            <person name="Meyerdierks A."/>
            <person name="Storesund J.E."/>
            <person name="Kallscheuer N."/>
            <person name="Luecker S."/>
            <person name="Lage O.M."/>
            <person name="Pohl T."/>
            <person name="Merkel B.J."/>
            <person name="Hornburger P."/>
            <person name="Mueller R.-W."/>
            <person name="Bruemmer F."/>
            <person name="Labrenz M."/>
            <person name="Spormann A.M."/>
            <person name="Op den Camp H."/>
            <person name="Overmann J."/>
            <person name="Amann R."/>
            <person name="Jetten M.S.M."/>
            <person name="Mascher T."/>
            <person name="Medema M.H."/>
            <person name="Devos D.P."/>
            <person name="Kaster A.-K."/>
            <person name="Ovreas L."/>
            <person name="Rohde M."/>
            <person name="Galperin M.Y."/>
            <person name="Jogler C."/>
        </authorList>
    </citation>
    <scope>NUCLEOTIDE SEQUENCE [LARGE SCALE GENOMIC DNA]</scope>
    <source>
        <strain evidence="5 6">ETA_A8</strain>
    </source>
</reference>
<comment type="similarity">
    <text evidence="1">Belongs to the membrane fusion protein (MFP) (TC 8.A.1) family.</text>
</comment>
<feature type="signal peptide" evidence="3">
    <location>
        <begin position="1"/>
        <end position="20"/>
    </location>
</feature>
<dbReference type="EMBL" id="CP036274">
    <property type="protein sequence ID" value="QDU25685.1"/>
    <property type="molecule type" value="Genomic_DNA"/>
</dbReference>
<dbReference type="PANTHER" id="PTHR30469">
    <property type="entry name" value="MULTIDRUG RESISTANCE PROTEIN MDTA"/>
    <property type="match status" value="1"/>
</dbReference>
<evidence type="ECO:0000259" key="4">
    <source>
        <dbReference type="Pfam" id="PF25954"/>
    </source>
</evidence>
<evidence type="ECO:0000256" key="3">
    <source>
        <dbReference type="SAM" id="SignalP"/>
    </source>
</evidence>
<dbReference type="InterPro" id="IPR006143">
    <property type="entry name" value="RND_pump_MFP"/>
</dbReference>
<dbReference type="GO" id="GO:0015562">
    <property type="term" value="F:efflux transmembrane transporter activity"/>
    <property type="evidence" value="ECO:0007669"/>
    <property type="project" value="TreeGrafter"/>
</dbReference>
<dbReference type="Pfam" id="PF25954">
    <property type="entry name" value="Beta-barrel_RND_2"/>
    <property type="match status" value="1"/>
</dbReference>
<sequence precursor="true">MSVSRRSSVFITAAAAVALAIPLVGCGSHGAKPEPTAVAAPPKPVIVTVAALETRSVQRRITAVGTLHGLERIQISAKVPGRIEKVLVDVGDRIKPGAVLVELDPTDFKLALDEAQRSLEKELSKLGLTEMPKGQFDAEQLPSMIRGRLLVDNARRRYERFRNLFQKNAGTNEEFEKAETDLRVEESTLLQTQLDIRATMAAVRYSQSVLETAQRQLAETRITAPPSDFPSVKELQQQGVGYVVAKRMATAGELATAGSSPLLELVIDDALKLRATVPERYASELQLGQAVEVRVEAYPNDVFQARIARISPTIDSESRTFEIEAYVPNNDHRLQHGCFAKGAIVTRTADQAIMAPAESVITYAGVTKIFCQDGDTVRDVPVALGVRDAGWVEVIGDLPAQAVAVTSGQTQLANGSRISVRQPLAVAAPQVMPASHLVDMEQLAPEVNSKNAVDQARNSQNSAGTR</sequence>
<dbReference type="OrthoDB" id="281360at2"/>
<feature type="domain" description="CusB-like beta-barrel" evidence="4">
    <location>
        <begin position="273"/>
        <end position="344"/>
    </location>
</feature>
<accession>A0A517Y628</accession>
<dbReference type="AlphaFoldDB" id="A0A517Y628"/>
<keyword evidence="6" id="KW-1185">Reference proteome</keyword>
<dbReference type="RefSeq" id="WP_145085046.1">
    <property type="nucleotide sequence ID" value="NZ_CP036274.1"/>
</dbReference>